<keyword evidence="2 4" id="KW-0479">Metal-binding</keyword>
<feature type="transmembrane region" description="Helical" evidence="5">
    <location>
        <begin position="12"/>
        <end position="31"/>
    </location>
</feature>
<dbReference type="AlphaFoldDB" id="A0A4Q8QKG4"/>
<keyword evidence="5" id="KW-1133">Transmembrane helix</keyword>
<evidence type="ECO:0000256" key="2">
    <source>
        <dbReference type="ARBA" id="ARBA00022723"/>
    </source>
</evidence>
<dbReference type="SUPFAM" id="SSF46626">
    <property type="entry name" value="Cytochrome c"/>
    <property type="match status" value="2"/>
</dbReference>
<sequence>MQYGLQKLKGIVALFFSAICTLSLIIVYFGLQGGHGPNAGLPSDPYWIYTLDYTPNNSNLDVRDSLVAFGFSIFKETPQHIGPLANEEGLRLSGNMLSCSNCHLDQGTKPYSAPLIGVVQRFPQYRGREHRMGTIEDRINGCMERSMNGKMMSPNGKEMRSLVAYLTWLGRYAPKDGQVAGKGFMEFTIPDRPVNTLKGGEIYGMQCAKCHRPDGQGLKSGNTYIYPPLWGPHSYNNGAGMARVLTAARFIKGNMPFGTTYENPLLSDDEAYDVAGYINQQNRPTKLDLEKDFPDLKRKPVSSPYPPYADNFPIEQHQMGPYAPMMEYYLKTYNIKKTK</sequence>
<dbReference type="GO" id="GO:0009055">
    <property type="term" value="F:electron transfer activity"/>
    <property type="evidence" value="ECO:0007669"/>
    <property type="project" value="InterPro"/>
</dbReference>
<dbReference type="PROSITE" id="PS51007">
    <property type="entry name" value="CYTC"/>
    <property type="match status" value="1"/>
</dbReference>
<name>A0A4Q8QKG4_9FLAO</name>
<comment type="caution">
    <text evidence="7">The sequence shown here is derived from an EMBL/GenBank/DDBJ whole genome shotgun (WGS) entry which is preliminary data.</text>
</comment>
<dbReference type="InterPro" id="IPR051459">
    <property type="entry name" value="Cytochrome_c-type_DH"/>
</dbReference>
<keyword evidence="5" id="KW-0812">Transmembrane</keyword>
<evidence type="ECO:0000256" key="3">
    <source>
        <dbReference type="ARBA" id="ARBA00023004"/>
    </source>
</evidence>
<gene>
    <name evidence="7" type="ORF">EW142_07185</name>
</gene>
<evidence type="ECO:0000259" key="6">
    <source>
        <dbReference type="PROSITE" id="PS51007"/>
    </source>
</evidence>
<proteinExistence type="predicted"/>
<dbReference type="Pfam" id="PF00034">
    <property type="entry name" value="Cytochrom_C"/>
    <property type="match status" value="1"/>
</dbReference>
<accession>A0A4Q8QKG4</accession>
<protein>
    <submittedName>
        <fullName evidence="7">C-type cytochrome</fullName>
    </submittedName>
</protein>
<evidence type="ECO:0000313" key="7">
    <source>
        <dbReference type="EMBL" id="TAI49848.1"/>
    </source>
</evidence>
<evidence type="ECO:0000256" key="1">
    <source>
        <dbReference type="ARBA" id="ARBA00022617"/>
    </source>
</evidence>
<dbReference type="PANTHER" id="PTHR35008">
    <property type="entry name" value="BLL4482 PROTEIN-RELATED"/>
    <property type="match status" value="1"/>
</dbReference>
<dbReference type="EMBL" id="SGIU01000001">
    <property type="protein sequence ID" value="TAI49848.1"/>
    <property type="molecule type" value="Genomic_DNA"/>
</dbReference>
<keyword evidence="5" id="KW-0472">Membrane</keyword>
<reference evidence="7 8" key="1">
    <citation type="submission" date="2019-02" db="EMBL/GenBank/DDBJ databases">
        <title>Draft genome sequence of Muricauda sp. 176CP4-71.</title>
        <authorList>
            <person name="Park J.-S."/>
        </authorList>
    </citation>
    <scope>NUCLEOTIDE SEQUENCE [LARGE SCALE GENOMIC DNA]</scope>
    <source>
        <strain evidence="7 8">176CP4-71</strain>
    </source>
</reference>
<dbReference type="PANTHER" id="PTHR35008:SF9">
    <property type="entry name" value="CYTOCHROME C DOMAIN-CONTAINING PROTEIN"/>
    <property type="match status" value="1"/>
</dbReference>
<dbReference type="Gene3D" id="1.10.760.10">
    <property type="entry name" value="Cytochrome c-like domain"/>
    <property type="match status" value="2"/>
</dbReference>
<keyword evidence="8" id="KW-1185">Reference proteome</keyword>
<dbReference type="OrthoDB" id="9779283at2"/>
<dbReference type="InterPro" id="IPR009056">
    <property type="entry name" value="Cyt_c-like_dom"/>
</dbReference>
<dbReference type="GO" id="GO:0046872">
    <property type="term" value="F:metal ion binding"/>
    <property type="evidence" value="ECO:0007669"/>
    <property type="project" value="UniProtKB-KW"/>
</dbReference>
<keyword evidence="3 4" id="KW-0408">Iron</keyword>
<evidence type="ECO:0000256" key="5">
    <source>
        <dbReference type="SAM" id="Phobius"/>
    </source>
</evidence>
<organism evidence="7 8">
    <name type="scientific">Flagellimonas allohymeniacidonis</name>
    <dbReference type="NCBI Taxonomy" id="2517819"/>
    <lineage>
        <taxon>Bacteria</taxon>
        <taxon>Pseudomonadati</taxon>
        <taxon>Bacteroidota</taxon>
        <taxon>Flavobacteriia</taxon>
        <taxon>Flavobacteriales</taxon>
        <taxon>Flavobacteriaceae</taxon>
        <taxon>Flagellimonas</taxon>
    </lineage>
</organism>
<evidence type="ECO:0000313" key="8">
    <source>
        <dbReference type="Proteomes" id="UP000291981"/>
    </source>
</evidence>
<evidence type="ECO:0000256" key="4">
    <source>
        <dbReference type="PROSITE-ProRule" id="PRU00433"/>
    </source>
</evidence>
<keyword evidence="1 4" id="KW-0349">Heme</keyword>
<dbReference type="GO" id="GO:0020037">
    <property type="term" value="F:heme binding"/>
    <property type="evidence" value="ECO:0007669"/>
    <property type="project" value="InterPro"/>
</dbReference>
<dbReference type="Pfam" id="PF21342">
    <property type="entry name" value="SoxA-TsdA_cyt-c"/>
    <property type="match status" value="1"/>
</dbReference>
<dbReference type="Proteomes" id="UP000291981">
    <property type="component" value="Unassembled WGS sequence"/>
</dbReference>
<dbReference type="InterPro" id="IPR036909">
    <property type="entry name" value="Cyt_c-like_dom_sf"/>
</dbReference>
<feature type="domain" description="Cytochrome c" evidence="6">
    <location>
        <begin position="194"/>
        <end position="282"/>
    </location>
</feature>